<evidence type="ECO:0000313" key="3">
    <source>
        <dbReference type="Proteomes" id="UP000193719"/>
    </source>
</evidence>
<reference evidence="2 3" key="1">
    <citation type="submission" date="2016-08" db="EMBL/GenBank/DDBJ databases">
        <title>Genomes of anaerobic fungi encode conserved fungal cellulosomes for biomass hydrolysis.</title>
        <authorList>
            <consortium name="DOE Joint Genome Institute"/>
            <person name="Haitjema C.H."/>
            <person name="Gilmore S.P."/>
            <person name="Henske J.K."/>
            <person name="Solomon K.V."/>
            <person name="De Groot R."/>
            <person name="Kuo A."/>
            <person name="Mondo S.J."/>
            <person name="Salamov A.A."/>
            <person name="Labutti K."/>
            <person name="Zhao Z."/>
            <person name="Chiniquy J."/>
            <person name="Barry K."/>
            <person name="Brewer H.M."/>
            <person name="Purvine S.O."/>
            <person name="Wright A.T."/>
            <person name="Boxma B."/>
            <person name="Van Alen T."/>
            <person name="Hackstein J.H."/>
            <person name="Baker S.E."/>
            <person name="Grigoriev I.V."/>
            <person name="O'Malley M.A."/>
        </authorList>
    </citation>
    <scope>NUCLEOTIDE SEQUENCE [LARGE SCALE GENOMIC DNA]</scope>
    <source>
        <strain evidence="3">finn</strain>
    </source>
</reference>
<sequence length="361" mass="42778">MTNIILSKDGNKADTIQYCLTKLIVSIFFPWTCIIFLITSKNRRKLIIILLVLHWLLRCIGDMFESSLGIYPKNIDKWPYGNEQWLKSYGIASIFWHLSEIIGDWYLLIRTKVIVRDKKQLRWVFITCGLYNIVKSLQMYTFLSYVPFRTGYNYENPNQDDIYVLDMAENKFMKWSNVAFQQLCSLAYDISVIIALKRNVFNNKESLNLVDSNGNSFLRKFKQISEYRIYLSILVTMCGIPLIFMYSLRVMYCRNSSIALKDYERLEIVGKFMDDQSIDSIRVLVLNFNYIFMYVDQFLLRYYVENNDQSTYNYSNSHSTPKSPLDYNLVYHNTSNNEYNTKNIINTNLNSNPQYYNVVFN</sequence>
<reference evidence="2 3" key="2">
    <citation type="submission" date="2016-08" db="EMBL/GenBank/DDBJ databases">
        <title>Pervasive Adenine N6-methylation of Active Genes in Fungi.</title>
        <authorList>
            <consortium name="DOE Joint Genome Institute"/>
            <person name="Mondo S.J."/>
            <person name="Dannebaum R.O."/>
            <person name="Kuo R.C."/>
            <person name="Labutti K."/>
            <person name="Haridas S."/>
            <person name="Kuo A."/>
            <person name="Salamov A."/>
            <person name="Ahrendt S.R."/>
            <person name="Lipzen A."/>
            <person name="Sullivan W."/>
            <person name="Andreopoulos W.B."/>
            <person name="Clum A."/>
            <person name="Lindquist E."/>
            <person name="Daum C."/>
            <person name="Ramamoorthy G.K."/>
            <person name="Gryganskyi A."/>
            <person name="Culley D."/>
            <person name="Magnuson J.K."/>
            <person name="James T.Y."/>
            <person name="O'Malley M.A."/>
            <person name="Stajich J.E."/>
            <person name="Spatafora J.W."/>
            <person name="Visel A."/>
            <person name="Grigoriev I.V."/>
        </authorList>
    </citation>
    <scope>NUCLEOTIDE SEQUENCE [LARGE SCALE GENOMIC DNA]</scope>
    <source>
        <strain evidence="3">finn</strain>
    </source>
</reference>
<keyword evidence="3" id="KW-1185">Reference proteome</keyword>
<organism evidence="2 3">
    <name type="scientific">Piromyces finnis</name>
    <dbReference type="NCBI Taxonomy" id="1754191"/>
    <lineage>
        <taxon>Eukaryota</taxon>
        <taxon>Fungi</taxon>
        <taxon>Fungi incertae sedis</taxon>
        <taxon>Chytridiomycota</taxon>
        <taxon>Chytridiomycota incertae sedis</taxon>
        <taxon>Neocallimastigomycetes</taxon>
        <taxon>Neocallimastigales</taxon>
        <taxon>Neocallimastigaceae</taxon>
        <taxon>Piromyces</taxon>
    </lineage>
</organism>
<keyword evidence="1" id="KW-0472">Membrane</keyword>
<dbReference type="AlphaFoldDB" id="A0A1Y1VFQ4"/>
<evidence type="ECO:0000256" key="1">
    <source>
        <dbReference type="SAM" id="Phobius"/>
    </source>
</evidence>
<keyword evidence="1" id="KW-0812">Transmembrane</keyword>
<dbReference type="EMBL" id="MCFH01000011">
    <property type="protein sequence ID" value="ORX54323.1"/>
    <property type="molecule type" value="Genomic_DNA"/>
</dbReference>
<name>A0A1Y1VFQ4_9FUNG</name>
<evidence type="ECO:0000313" key="2">
    <source>
        <dbReference type="EMBL" id="ORX54323.1"/>
    </source>
</evidence>
<accession>A0A1Y1VFQ4</accession>
<proteinExistence type="predicted"/>
<feature type="transmembrane region" description="Helical" evidence="1">
    <location>
        <begin position="178"/>
        <end position="196"/>
    </location>
</feature>
<keyword evidence="1" id="KW-1133">Transmembrane helix</keyword>
<gene>
    <name evidence="2" type="ORF">BCR36DRAFT_17967</name>
</gene>
<feature type="transmembrane region" description="Helical" evidence="1">
    <location>
        <begin position="20"/>
        <end position="39"/>
    </location>
</feature>
<comment type="caution">
    <text evidence="2">The sequence shown here is derived from an EMBL/GenBank/DDBJ whole genome shotgun (WGS) entry which is preliminary data.</text>
</comment>
<feature type="transmembrane region" description="Helical" evidence="1">
    <location>
        <begin position="229"/>
        <end position="248"/>
    </location>
</feature>
<protein>
    <submittedName>
        <fullName evidence="2">Uncharacterized protein</fullName>
    </submittedName>
</protein>
<dbReference type="OrthoDB" id="2146396at2759"/>
<dbReference type="Proteomes" id="UP000193719">
    <property type="component" value="Unassembled WGS sequence"/>
</dbReference>
<feature type="transmembrane region" description="Helical" evidence="1">
    <location>
        <begin position="121"/>
        <end position="143"/>
    </location>
</feature>